<organism evidence="6 7">
    <name type="scientific">Rhodococcus indonesiensis</name>
    <dbReference type="NCBI Taxonomy" id="3055869"/>
    <lineage>
        <taxon>Bacteria</taxon>
        <taxon>Bacillati</taxon>
        <taxon>Actinomycetota</taxon>
        <taxon>Actinomycetes</taxon>
        <taxon>Mycobacteriales</taxon>
        <taxon>Nocardiaceae</taxon>
        <taxon>Rhodococcus</taxon>
    </lineage>
</organism>
<gene>
    <name evidence="6" type="ORF">QT969_25405</name>
</gene>
<proteinExistence type="inferred from homology"/>
<keyword evidence="7" id="KW-1185">Reference proteome</keyword>
<accession>A0ABT7RVE3</accession>
<evidence type="ECO:0000256" key="4">
    <source>
        <dbReference type="ARBA" id="ARBA00023098"/>
    </source>
</evidence>
<dbReference type="Proteomes" id="UP001233164">
    <property type="component" value="Unassembled WGS sequence"/>
</dbReference>
<reference evidence="6 7" key="1">
    <citation type="submission" date="2023-06" db="EMBL/GenBank/DDBJ databases">
        <title>Rhodococcus indonesiensis sp. nov a new member of the Rhodococcus ruber lineage isolated from a sediment of neutral hot spring.</title>
        <authorList>
            <person name="Kusuma A.B."/>
            <person name="Fenylestari G."/>
            <person name="Ammar F."/>
            <person name="Nouioui I."/>
            <person name="Goodfellow M."/>
        </authorList>
    </citation>
    <scope>NUCLEOTIDE SEQUENCE [LARGE SCALE GENOMIC DNA]</scope>
    <source>
        <strain evidence="6 7">CSLK01-03</strain>
    </source>
</reference>
<evidence type="ECO:0000313" key="7">
    <source>
        <dbReference type="Proteomes" id="UP001233164"/>
    </source>
</evidence>
<protein>
    <recommendedName>
        <fullName evidence="5">Acyl-CoA synthetase</fullName>
    </recommendedName>
</protein>
<comment type="caution">
    <text evidence="6">The sequence shown here is derived from an EMBL/GenBank/DDBJ whole genome shotgun (WGS) entry which is preliminary data.</text>
</comment>
<sequence>MQRLDSKHRDTPHAFDADGWLRTADLGEIDADGYLRLVGRKKDILITAPGKNVVPTLVENANKEQTRLLDHGRRGRRGRRYVPALLVPEHEQLHALAAAHGLSGDIGDLVRHPAVRAETDRAIAAANERLAGPETVRAWTLLDHQWRPGGDEVTATMKRRRSVIADKYAPVIDRLHRAAT</sequence>
<evidence type="ECO:0000256" key="2">
    <source>
        <dbReference type="ARBA" id="ARBA00022598"/>
    </source>
</evidence>
<evidence type="ECO:0000256" key="3">
    <source>
        <dbReference type="ARBA" id="ARBA00022832"/>
    </source>
</evidence>
<dbReference type="Gene3D" id="3.40.50.12780">
    <property type="entry name" value="N-terminal domain of ligase-like"/>
    <property type="match status" value="1"/>
</dbReference>
<keyword evidence="2" id="KW-0436">Ligase</keyword>
<dbReference type="EMBL" id="JAUBOF010000196">
    <property type="protein sequence ID" value="MDM7491618.1"/>
    <property type="molecule type" value="Genomic_DNA"/>
</dbReference>
<keyword evidence="3" id="KW-0276">Fatty acid metabolism</keyword>
<keyword evidence="4" id="KW-0443">Lipid metabolism</keyword>
<name>A0ABT7RVE3_9NOCA</name>
<dbReference type="PANTHER" id="PTHR43272:SF32">
    <property type="entry name" value="AMP-DEPENDENT SYNTHETASE_LIGASE DOMAIN-CONTAINING PROTEIN"/>
    <property type="match status" value="1"/>
</dbReference>
<comment type="similarity">
    <text evidence="1">Belongs to the ATP-dependent AMP-binding enzyme family.</text>
</comment>
<evidence type="ECO:0000313" key="6">
    <source>
        <dbReference type="EMBL" id="MDM7491618.1"/>
    </source>
</evidence>
<dbReference type="SUPFAM" id="SSF56801">
    <property type="entry name" value="Acetyl-CoA synthetase-like"/>
    <property type="match status" value="1"/>
</dbReference>
<evidence type="ECO:0000256" key="5">
    <source>
        <dbReference type="ARBA" id="ARBA00032875"/>
    </source>
</evidence>
<dbReference type="InterPro" id="IPR042099">
    <property type="entry name" value="ANL_N_sf"/>
</dbReference>
<evidence type="ECO:0000256" key="1">
    <source>
        <dbReference type="ARBA" id="ARBA00006432"/>
    </source>
</evidence>
<dbReference type="PANTHER" id="PTHR43272">
    <property type="entry name" value="LONG-CHAIN-FATTY-ACID--COA LIGASE"/>
    <property type="match status" value="1"/>
</dbReference>